<dbReference type="PATRIC" id="fig|66430.4.peg.3017"/>
<accession>A0A0J6XGY7</accession>
<keyword evidence="1" id="KW-1133">Transmembrane helix</keyword>
<dbReference type="AlphaFoldDB" id="A0A0J6XGY7"/>
<organism evidence="2 3">
    <name type="scientific">Streptomyces roseus</name>
    <dbReference type="NCBI Taxonomy" id="66430"/>
    <lineage>
        <taxon>Bacteria</taxon>
        <taxon>Bacillati</taxon>
        <taxon>Actinomycetota</taxon>
        <taxon>Actinomycetes</taxon>
        <taxon>Kitasatosporales</taxon>
        <taxon>Streptomycetaceae</taxon>
        <taxon>Streptomyces</taxon>
    </lineage>
</organism>
<feature type="transmembrane region" description="Helical" evidence="1">
    <location>
        <begin position="14"/>
        <end position="35"/>
    </location>
</feature>
<evidence type="ECO:0000313" key="3">
    <source>
        <dbReference type="Proteomes" id="UP000035932"/>
    </source>
</evidence>
<keyword evidence="3" id="KW-1185">Reference proteome</keyword>
<keyword evidence="1" id="KW-0472">Membrane</keyword>
<name>A0A0J6XGY7_9ACTN</name>
<sequence>MIRLARFGAMLDWIPAWGSAALMSMATTIFTGRYISPLLEIRNRRFQTKMQAQEKITTNALSVLTAAIKLREVQIPDGVTDTLRATLTEERDRWHRQVDEATQHLTDRAQEFVLTFRGTIGVLGMRYCGTA</sequence>
<dbReference type="Proteomes" id="UP000035932">
    <property type="component" value="Unassembled WGS sequence"/>
</dbReference>
<evidence type="ECO:0000313" key="2">
    <source>
        <dbReference type="EMBL" id="KMO93908.1"/>
    </source>
</evidence>
<reference evidence="2 3" key="1">
    <citation type="submission" date="2015-06" db="EMBL/GenBank/DDBJ databases">
        <title>Recapitulation of the evolution of biosynthetic gene clusters reveals hidden chemical diversity on bacterial genomes.</title>
        <authorList>
            <person name="Cruz-Morales P."/>
            <person name="Martinez-Guerrero C."/>
            <person name="Morales-Escalante M.A."/>
            <person name="Yanez-Guerra L.A."/>
            <person name="Kopp J.F."/>
            <person name="Feldmann J."/>
            <person name="Ramos-Aboites H.E."/>
            <person name="Barona-Gomez F."/>
        </authorList>
    </citation>
    <scope>NUCLEOTIDE SEQUENCE [LARGE SCALE GENOMIC DNA]</scope>
    <source>
        <strain evidence="2 3">ATCC 31245</strain>
    </source>
</reference>
<dbReference type="EMBL" id="LFML01000157">
    <property type="protein sequence ID" value="KMO93908.1"/>
    <property type="molecule type" value="Genomic_DNA"/>
</dbReference>
<comment type="caution">
    <text evidence="2">The sequence shown here is derived from an EMBL/GenBank/DDBJ whole genome shotgun (WGS) entry which is preliminary data.</text>
</comment>
<keyword evidence="1" id="KW-0812">Transmembrane</keyword>
<protein>
    <submittedName>
        <fullName evidence="2">Uncharacterized protein</fullName>
    </submittedName>
</protein>
<gene>
    <name evidence="2" type="ORF">ACS04_32290</name>
</gene>
<evidence type="ECO:0000256" key="1">
    <source>
        <dbReference type="SAM" id="Phobius"/>
    </source>
</evidence>
<proteinExistence type="predicted"/>